<feature type="compositionally biased region" description="Basic residues" evidence="1">
    <location>
        <begin position="1332"/>
        <end position="1341"/>
    </location>
</feature>
<evidence type="ECO:0000313" key="2">
    <source>
        <dbReference type="EMBL" id="TWT60378.1"/>
    </source>
</evidence>
<feature type="region of interest" description="Disordered" evidence="1">
    <location>
        <begin position="671"/>
        <end position="705"/>
    </location>
</feature>
<feature type="region of interest" description="Disordered" evidence="1">
    <location>
        <begin position="1321"/>
        <end position="1341"/>
    </location>
</feature>
<organism evidence="2 3">
    <name type="scientific">Rubinisphaera italica</name>
    <dbReference type="NCBI Taxonomy" id="2527969"/>
    <lineage>
        <taxon>Bacteria</taxon>
        <taxon>Pseudomonadati</taxon>
        <taxon>Planctomycetota</taxon>
        <taxon>Planctomycetia</taxon>
        <taxon>Planctomycetales</taxon>
        <taxon>Planctomycetaceae</taxon>
        <taxon>Rubinisphaera</taxon>
    </lineage>
</organism>
<sequence length="1341" mass="155240">MSKISSADRPDESIIEAARGLLGYLNFSNGSRDYGAFNNWNLLFGHFGVSDLAPVHEFLQEQLQELQVENPAFRESTQATNVLEILFSHMLDAYYSYHHDLLFHFPKERLIEPFFIATLAEAVLAQQSTAQDVDSLVQNAILHVNDFIGYRPVALLENGRMVQPYPHEKSALIPLYFQETGTAVGKYQDLIQKTLSLLEKVPETVITATHFLRRNLDELAVDVRAYDYNHPVFKRTNYLFGEWDPHRIGLDGYYHRFVVRSIILDSLIDWIQYSCQFEKIPYEEALFDASAALGGTILMASSISGSGPDTFDSTVSLSSLLPIVARQRDFFYEHLMSEVDGPRAERLYQQQQVTQQPFGHVRHALNMFLSNYGAQQVRNRELALMYARMGYAEESRRQSEIIPAASIRFETEIQWRIRIIQQHNHAGEFEQSLPRLTEIKELYRRGVECGAFIDPWNILGFQGQFNLFSNRDDSVPDVRVEILIDVMEQIFSVHAETLTEAAIAGREEIISQLSDSFKTFAEHWDDYATTTVEDIPKLYGLKTYESAMIVARTLLAWHKADPEENSLAFWRTHVEMFDSHLAYHNIVSVLLDKRDLNSAFGLLMQWFSQIEESDSVQFDETFSVSLLEWANLLRQSEDDDSQLFDRYRRSLELLEANAGSRWGMPRMSIEASAAPPSSEEDDQDWWDEPALDGPWGQEEEEDPDSPFAAAYEGVTFRDSADDGQEGSLSDGSSPYENNEFERWGRSYESQLKFLQSVAELQQQAIIVAARLLRKSDAEEANESKETSATVRKTIVAWSNTLFEFERELGQFLHEIHLKQLAPPSGSHDANIEYDIQLQSKLYLMHNVIWTLTRLRFVRRLADSLLYDGVKKPKLKDVWLTEFLHAILSHNITSIKELLPKALKRLSRRKLLYMPLENGGTPRSIADAQEMHALLRFLVTALPALGMYRETWQVMVTAYDMERSSRPRGPAITEFDRLFRLALSNTLSNMLKSSQNWRSGKLEDSELIDILTEVVDHYRDIWLRHSETMRLSAAEAMNVDSVWQDTIEFIHKYGSDLFHARNLTLGYVRAIVQTGVEEFLQYLDENDDPIHPNPLIEDLRDSVIEPREAAAHLEMIYGILIDKFDRFLEYNSTTTHSDYGERFDCFLDFVRLEAEYDRDDWNYTPYRIAHEALIEIGRYQAAQNWEHIFAIRSSEQADEHLLILHDLEAQYGVKLPALKDHIEERFVKPIAINRMLALVREIMEEKDESVRREYFDDLRVQIEQYQDGTSGTGLEVPEWLRVLDQELRNFEAPEHLSNDPYGEQIIIPVTINLREMRRQLKTWNDDFMPNPRKQSKRPRDKS</sequence>
<feature type="compositionally biased region" description="Acidic residues" evidence="1">
    <location>
        <begin position="678"/>
        <end position="690"/>
    </location>
</feature>
<evidence type="ECO:0000313" key="3">
    <source>
        <dbReference type="Proteomes" id="UP000316095"/>
    </source>
</evidence>
<comment type="caution">
    <text evidence="2">The sequence shown here is derived from an EMBL/GenBank/DDBJ whole genome shotgun (WGS) entry which is preliminary data.</text>
</comment>
<dbReference type="OrthoDB" id="220607at2"/>
<reference evidence="2 3" key="1">
    <citation type="submission" date="2019-02" db="EMBL/GenBank/DDBJ databases">
        <title>Deep-cultivation of Planctomycetes and their phenomic and genomic characterization uncovers novel biology.</title>
        <authorList>
            <person name="Wiegand S."/>
            <person name="Jogler M."/>
            <person name="Boedeker C."/>
            <person name="Pinto D."/>
            <person name="Vollmers J."/>
            <person name="Rivas-Marin E."/>
            <person name="Kohn T."/>
            <person name="Peeters S.H."/>
            <person name="Heuer A."/>
            <person name="Rast P."/>
            <person name="Oberbeckmann S."/>
            <person name="Bunk B."/>
            <person name="Jeske O."/>
            <person name="Meyerdierks A."/>
            <person name="Storesund J.E."/>
            <person name="Kallscheuer N."/>
            <person name="Luecker S."/>
            <person name="Lage O.M."/>
            <person name="Pohl T."/>
            <person name="Merkel B.J."/>
            <person name="Hornburger P."/>
            <person name="Mueller R.-W."/>
            <person name="Bruemmer F."/>
            <person name="Labrenz M."/>
            <person name="Spormann A.M."/>
            <person name="Op Den Camp H."/>
            <person name="Overmann J."/>
            <person name="Amann R."/>
            <person name="Jetten M.S.M."/>
            <person name="Mascher T."/>
            <person name="Medema M.H."/>
            <person name="Devos D.P."/>
            <person name="Kaster A.-K."/>
            <person name="Ovreas L."/>
            <person name="Rohde M."/>
            <person name="Galperin M.Y."/>
            <person name="Jogler C."/>
        </authorList>
    </citation>
    <scope>NUCLEOTIDE SEQUENCE [LARGE SCALE GENOMIC DNA]</scope>
    <source>
        <strain evidence="2 3">Pan54</strain>
    </source>
</reference>
<gene>
    <name evidence="2" type="ORF">Pan54_10920</name>
</gene>
<feature type="compositionally biased region" description="Polar residues" evidence="1">
    <location>
        <begin position="726"/>
        <end position="736"/>
    </location>
</feature>
<dbReference type="EMBL" id="SJPG01000001">
    <property type="protein sequence ID" value="TWT60378.1"/>
    <property type="molecule type" value="Genomic_DNA"/>
</dbReference>
<keyword evidence="3" id="KW-1185">Reference proteome</keyword>
<dbReference type="RefSeq" id="WP_146502511.1">
    <property type="nucleotide sequence ID" value="NZ_SJPG01000001.1"/>
</dbReference>
<feature type="region of interest" description="Disordered" evidence="1">
    <location>
        <begin position="718"/>
        <end position="737"/>
    </location>
</feature>
<evidence type="ECO:0000256" key="1">
    <source>
        <dbReference type="SAM" id="MobiDB-lite"/>
    </source>
</evidence>
<protein>
    <submittedName>
        <fullName evidence="2">Uncharacterized protein</fullName>
    </submittedName>
</protein>
<proteinExistence type="predicted"/>
<name>A0A5C5XC66_9PLAN</name>
<dbReference type="Proteomes" id="UP000316095">
    <property type="component" value="Unassembled WGS sequence"/>
</dbReference>
<accession>A0A5C5XC66</accession>